<evidence type="ECO:0000256" key="5">
    <source>
        <dbReference type="ARBA" id="ARBA00023284"/>
    </source>
</evidence>
<dbReference type="AlphaFoldDB" id="A0AAD5DXP3"/>
<keyword evidence="4" id="KW-1015">Disulfide bond</keyword>
<dbReference type="Proteomes" id="UP001205105">
    <property type="component" value="Unassembled WGS sequence"/>
</dbReference>
<gene>
    <name evidence="7" type="ORF">COHA_001578</name>
</gene>
<dbReference type="PROSITE" id="PS00195">
    <property type="entry name" value="GLUTAREDOXIN_1"/>
    <property type="match status" value="1"/>
</dbReference>
<keyword evidence="5" id="KW-0676">Redox-active center</keyword>
<keyword evidence="3" id="KW-0249">Electron transport</keyword>
<dbReference type="PANTHER" id="PTHR45694:SF18">
    <property type="entry name" value="GLUTAREDOXIN-1-RELATED"/>
    <property type="match status" value="1"/>
</dbReference>
<keyword evidence="8" id="KW-1185">Reference proteome</keyword>
<dbReference type="FunFam" id="3.40.30.10:FF:000093">
    <property type="entry name" value="Glutaredoxin 2"/>
    <property type="match status" value="1"/>
</dbReference>
<evidence type="ECO:0000256" key="2">
    <source>
        <dbReference type="ARBA" id="ARBA00022448"/>
    </source>
</evidence>
<dbReference type="GO" id="GO:0005737">
    <property type="term" value="C:cytoplasm"/>
    <property type="evidence" value="ECO:0007669"/>
    <property type="project" value="TreeGrafter"/>
</dbReference>
<protein>
    <recommendedName>
        <fullName evidence="6">Glutaredoxin domain-containing protein</fullName>
    </recommendedName>
</protein>
<dbReference type="InterPro" id="IPR002109">
    <property type="entry name" value="Glutaredoxin"/>
</dbReference>
<dbReference type="InterPro" id="IPR036249">
    <property type="entry name" value="Thioredoxin-like_sf"/>
</dbReference>
<evidence type="ECO:0000313" key="8">
    <source>
        <dbReference type="Proteomes" id="UP001205105"/>
    </source>
</evidence>
<dbReference type="Gene3D" id="3.40.30.10">
    <property type="entry name" value="Glutaredoxin"/>
    <property type="match status" value="1"/>
</dbReference>
<dbReference type="InterPro" id="IPR011767">
    <property type="entry name" value="GLR_AS"/>
</dbReference>
<reference evidence="7" key="1">
    <citation type="submission" date="2020-11" db="EMBL/GenBank/DDBJ databases">
        <title>Chlorella ohadii genome sequencing and assembly.</title>
        <authorList>
            <person name="Murik O."/>
            <person name="Treves H."/>
            <person name="Kedem I."/>
            <person name="Shotland Y."/>
            <person name="Kaplan A."/>
        </authorList>
    </citation>
    <scope>NUCLEOTIDE SEQUENCE</scope>
    <source>
        <strain evidence="7">1</strain>
    </source>
</reference>
<feature type="domain" description="Glutaredoxin" evidence="6">
    <location>
        <begin position="11"/>
        <end position="73"/>
    </location>
</feature>
<evidence type="ECO:0000259" key="6">
    <source>
        <dbReference type="Pfam" id="PF00462"/>
    </source>
</evidence>
<dbReference type="PROSITE" id="PS51354">
    <property type="entry name" value="GLUTAREDOXIN_2"/>
    <property type="match status" value="1"/>
</dbReference>
<evidence type="ECO:0000256" key="4">
    <source>
        <dbReference type="ARBA" id="ARBA00023157"/>
    </source>
</evidence>
<organism evidence="7 8">
    <name type="scientific">Chlorella ohadii</name>
    <dbReference type="NCBI Taxonomy" id="2649997"/>
    <lineage>
        <taxon>Eukaryota</taxon>
        <taxon>Viridiplantae</taxon>
        <taxon>Chlorophyta</taxon>
        <taxon>core chlorophytes</taxon>
        <taxon>Trebouxiophyceae</taxon>
        <taxon>Chlorellales</taxon>
        <taxon>Chlorellaceae</taxon>
        <taxon>Chlorella clade</taxon>
        <taxon>Chlorella</taxon>
    </lineage>
</organism>
<dbReference type="NCBIfam" id="TIGR02180">
    <property type="entry name" value="GRX_euk"/>
    <property type="match status" value="1"/>
</dbReference>
<keyword evidence="2" id="KW-0813">Transport</keyword>
<dbReference type="PANTHER" id="PTHR45694">
    <property type="entry name" value="GLUTAREDOXIN 2"/>
    <property type="match status" value="1"/>
</dbReference>
<dbReference type="CDD" id="cd03419">
    <property type="entry name" value="GRX_GRXh_1_2_like"/>
    <property type="match status" value="1"/>
</dbReference>
<dbReference type="EMBL" id="JADXDR010000023">
    <property type="protein sequence ID" value="KAI7844931.1"/>
    <property type="molecule type" value="Genomic_DNA"/>
</dbReference>
<comment type="similarity">
    <text evidence="1">Belongs to the glutaredoxin family. CPYC subfamily.</text>
</comment>
<dbReference type="GO" id="GO:0015038">
    <property type="term" value="F:glutathione disulfide oxidoreductase activity"/>
    <property type="evidence" value="ECO:0007669"/>
    <property type="project" value="TreeGrafter"/>
</dbReference>
<sequence>MVQQKNAENPVMVYSKTYCPYCSEVKSLFERLGVNAKVVELDELADGSKVQEALATVTGRRTVPQVFVGGNHVGGCDDTVAAYNSGKLKTLLEAAGVNAKL</sequence>
<dbReference type="PRINTS" id="PR00160">
    <property type="entry name" value="GLUTAREDOXIN"/>
</dbReference>
<dbReference type="InterPro" id="IPR017937">
    <property type="entry name" value="Thioredoxin_CS"/>
</dbReference>
<accession>A0AAD5DXP3</accession>
<dbReference type="PROSITE" id="PS00194">
    <property type="entry name" value="THIOREDOXIN_1"/>
    <property type="match status" value="1"/>
</dbReference>
<name>A0AAD5DXP3_9CHLO</name>
<dbReference type="InterPro" id="IPR011899">
    <property type="entry name" value="Glutaredoxin_euk/vir"/>
</dbReference>
<dbReference type="SUPFAM" id="SSF52833">
    <property type="entry name" value="Thioredoxin-like"/>
    <property type="match status" value="1"/>
</dbReference>
<proteinExistence type="inferred from homology"/>
<dbReference type="InterPro" id="IPR014025">
    <property type="entry name" value="Glutaredoxin_subgr"/>
</dbReference>
<comment type="caution">
    <text evidence="7">The sequence shown here is derived from an EMBL/GenBank/DDBJ whole genome shotgun (WGS) entry which is preliminary data.</text>
</comment>
<evidence type="ECO:0000256" key="1">
    <source>
        <dbReference type="ARBA" id="ARBA00007190"/>
    </source>
</evidence>
<evidence type="ECO:0000313" key="7">
    <source>
        <dbReference type="EMBL" id="KAI7844931.1"/>
    </source>
</evidence>
<evidence type="ECO:0000256" key="3">
    <source>
        <dbReference type="ARBA" id="ARBA00022982"/>
    </source>
</evidence>
<dbReference type="Pfam" id="PF00462">
    <property type="entry name" value="Glutaredoxin"/>
    <property type="match status" value="1"/>
</dbReference>
<dbReference type="GO" id="GO:0034599">
    <property type="term" value="P:cellular response to oxidative stress"/>
    <property type="evidence" value="ECO:0007669"/>
    <property type="project" value="TreeGrafter"/>
</dbReference>